<reference evidence="12 13" key="1">
    <citation type="submission" date="2015-12" db="EMBL/GenBank/DDBJ databases">
        <title>Dictyostelia acquired genes for synthesis and detection of signals that induce cell-type specialization by lateral gene transfer from prokaryotes.</title>
        <authorList>
            <person name="Gloeckner G."/>
            <person name="Schaap P."/>
        </authorList>
    </citation>
    <scope>NUCLEOTIDE SEQUENCE [LARGE SCALE GENOMIC DNA]</scope>
    <source>
        <strain evidence="12 13">TK</strain>
    </source>
</reference>
<comment type="similarity">
    <text evidence="2">Belongs to the WD repeat HIR1 family.</text>
</comment>
<feature type="repeat" description="WD" evidence="9">
    <location>
        <begin position="59"/>
        <end position="100"/>
    </location>
</feature>
<dbReference type="GO" id="GO:0006281">
    <property type="term" value="P:DNA repair"/>
    <property type="evidence" value="ECO:0007669"/>
    <property type="project" value="UniProtKB-KW"/>
</dbReference>
<evidence type="ECO:0000313" key="13">
    <source>
        <dbReference type="Proteomes" id="UP000076078"/>
    </source>
</evidence>
<dbReference type="PROSITE" id="PS50082">
    <property type="entry name" value="WD_REPEATS_2"/>
    <property type="match status" value="4"/>
</dbReference>
<comment type="caution">
    <text evidence="12">The sequence shown here is derived from an EMBL/GenBank/DDBJ whole genome shotgun (WGS) entry which is preliminary data.</text>
</comment>
<feature type="repeat" description="WD" evidence="9">
    <location>
        <begin position="154"/>
        <end position="179"/>
    </location>
</feature>
<evidence type="ECO:0000256" key="6">
    <source>
        <dbReference type="ARBA" id="ARBA00022853"/>
    </source>
</evidence>
<dbReference type="AlphaFoldDB" id="A0A152A5Z1"/>
<feature type="region of interest" description="Disordered" evidence="10">
    <location>
        <begin position="110"/>
        <end position="130"/>
    </location>
</feature>
<evidence type="ECO:0000256" key="9">
    <source>
        <dbReference type="PROSITE-ProRule" id="PRU00221"/>
    </source>
</evidence>
<evidence type="ECO:0000256" key="3">
    <source>
        <dbReference type="ARBA" id="ARBA00022574"/>
    </source>
</evidence>
<evidence type="ECO:0000313" key="12">
    <source>
        <dbReference type="EMBL" id="KYR01640.1"/>
    </source>
</evidence>
<gene>
    <name evidence="12" type="ORF">DLAC_01643</name>
</gene>
<dbReference type="PROSITE" id="PS50294">
    <property type="entry name" value="WD_REPEATS_REGION"/>
    <property type="match status" value="1"/>
</dbReference>
<dbReference type="InterPro" id="IPR045145">
    <property type="entry name" value="PTHR15271"/>
</dbReference>
<dbReference type="InParanoid" id="A0A152A5Z1"/>
<dbReference type="InterPro" id="IPR055410">
    <property type="entry name" value="Beta-prop_CAF1B_HIR1"/>
</dbReference>
<evidence type="ECO:0000256" key="4">
    <source>
        <dbReference type="ARBA" id="ARBA00022737"/>
    </source>
</evidence>
<evidence type="ECO:0000259" key="11">
    <source>
        <dbReference type="Pfam" id="PF24105"/>
    </source>
</evidence>
<dbReference type="Proteomes" id="UP000076078">
    <property type="component" value="Unassembled WGS sequence"/>
</dbReference>
<dbReference type="OrthoDB" id="71227at2759"/>
<protein>
    <recommendedName>
        <fullName evidence="11">CAF1B/HIR1 beta-propeller domain-containing protein</fullName>
    </recommendedName>
</protein>
<sequence length="247" mass="27631">MKCETVMILWHNQDPIYSIDFENGTNKFCTAGFDNEIKIWSYTKNKETSKLSIEYLSSLKKHSKPVNIARFSPCGNLLASGSDDGNIIIWKLNTSTTSTTNIISTTTTTISTSATPTKPAQNRSRPNPLVASDDNYIMKEQWSMVNSLMVPKDVYDLAWSSDGQYLSSASTDNTVIVWSPLSKSYDQVIIDHSHYVQGVSWDPLGDYLLTQSSDATCRLYTTNKARKEKKLIKEKVTTTTAAATKIR</sequence>
<accession>A0A152A5Z1</accession>
<dbReference type="STRING" id="361077.A0A152A5Z1"/>
<dbReference type="EMBL" id="LODT01000006">
    <property type="protein sequence ID" value="KYR01640.1"/>
    <property type="molecule type" value="Genomic_DNA"/>
</dbReference>
<keyword evidence="8" id="KW-0539">Nucleus</keyword>
<dbReference type="SUPFAM" id="SSF50978">
    <property type="entry name" value="WD40 repeat-like"/>
    <property type="match status" value="1"/>
</dbReference>
<dbReference type="PANTHER" id="PTHR15271">
    <property type="entry name" value="CHROMATIN ASSEMBLY FACTOR 1 SUBUNIT B"/>
    <property type="match status" value="1"/>
</dbReference>
<evidence type="ECO:0000256" key="1">
    <source>
        <dbReference type="ARBA" id="ARBA00004123"/>
    </source>
</evidence>
<organism evidence="12 13">
    <name type="scientific">Tieghemostelium lacteum</name>
    <name type="common">Slime mold</name>
    <name type="synonym">Dictyostelium lacteum</name>
    <dbReference type="NCBI Taxonomy" id="361077"/>
    <lineage>
        <taxon>Eukaryota</taxon>
        <taxon>Amoebozoa</taxon>
        <taxon>Evosea</taxon>
        <taxon>Eumycetozoa</taxon>
        <taxon>Dictyostelia</taxon>
        <taxon>Dictyosteliales</taxon>
        <taxon>Raperosteliaceae</taxon>
        <taxon>Tieghemostelium</taxon>
    </lineage>
</organism>
<evidence type="ECO:0000256" key="7">
    <source>
        <dbReference type="ARBA" id="ARBA00023204"/>
    </source>
</evidence>
<feature type="domain" description="CAF1B/HIR1 beta-propeller" evidence="11">
    <location>
        <begin position="131"/>
        <end position="242"/>
    </location>
</feature>
<comment type="subcellular location">
    <subcellularLocation>
        <location evidence="1">Nucleus</location>
    </subcellularLocation>
</comment>
<dbReference type="GO" id="GO:0005634">
    <property type="term" value="C:nucleus"/>
    <property type="evidence" value="ECO:0007669"/>
    <property type="project" value="UniProtKB-SubCell"/>
</dbReference>
<dbReference type="SMART" id="SM00320">
    <property type="entry name" value="WD40"/>
    <property type="match status" value="4"/>
</dbReference>
<feature type="repeat" description="WD" evidence="9">
    <location>
        <begin position="189"/>
        <end position="230"/>
    </location>
</feature>
<feature type="domain" description="CAF1B/HIR1 beta-propeller" evidence="11">
    <location>
        <begin position="1"/>
        <end position="102"/>
    </location>
</feature>
<keyword evidence="13" id="KW-1185">Reference proteome</keyword>
<evidence type="ECO:0000256" key="2">
    <source>
        <dbReference type="ARBA" id="ARBA00007306"/>
    </source>
</evidence>
<feature type="repeat" description="WD" evidence="9">
    <location>
        <begin position="9"/>
        <end position="50"/>
    </location>
</feature>
<name>A0A152A5Z1_TIELA</name>
<dbReference type="InterPro" id="IPR036322">
    <property type="entry name" value="WD40_repeat_dom_sf"/>
</dbReference>
<dbReference type="GO" id="GO:0033186">
    <property type="term" value="C:CAF-1 complex"/>
    <property type="evidence" value="ECO:0007669"/>
    <property type="project" value="TreeGrafter"/>
</dbReference>
<evidence type="ECO:0000256" key="8">
    <source>
        <dbReference type="ARBA" id="ARBA00023242"/>
    </source>
</evidence>
<evidence type="ECO:0000256" key="5">
    <source>
        <dbReference type="ARBA" id="ARBA00022763"/>
    </source>
</evidence>
<proteinExistence type="inferred from homology"/>
<keyword evidence="5" id="KW-0227">DNA damage</keyword>
<dbReference type="GO" id="GO:0006334">
    <property type="term" value="P:nucleosome assembly"/>
    <property type="evidence" value="ECO:0007669"/>
    <property type="project" value="TreeGrafter"/>
</dbReference>
<dbReference type="Pfam" id="PF24105">
    <property type="entry name" value="Beta-prop_CAF1B_HIR1"/>
    <property type="match status" value="2"/>
</dbReference>
<dbReference type="PANTHER" id="PTHR15271:SF4">
    <property type="entry name" value="CHROMATIN ASSEMBLY FACTOR 1 SUBUNIT B"/>
    <property type="match status" value="1"/>
</dbReference>
<dbReference type="OMA" id="MHIFAFI"/>
<evidence type="ECO:0000256" key="10">
    <source>
        <dbReference type="SAM" id="MobiDB-lite"/>
    </source>
</evidence>
<dbReference type="InterPro" id="IPR001680">
    <property type="entry name" value="WD40_rpt"/>
</dbReference>
<keyword evidence="6" id="KW-0156">Chromatin regulator</keyword>
<keyword evidence="7" id="KW-0234">DNA repair</keyword>
<dbReference type="InterPro" id="IPR015943">
    <property type="entry name" value="WD40/YVTN_repeat-like_dom_sf"/>
</dbReference>
<keyword evidence="3 9" id="KW-0853">WD repeat</keyword>
<keyword evidence="4" id="KW-0677">Repeat</keyword>
<dbReference type="GO" id="GO:0006335">
    <property type="term" value="P:DNA replication-dependent chromatin assembly"/>
    <property type="evidence" value="ECO:0007669"/>
    <property type="project" value="InterPro"/>
</dbReference>
<dbReference type="Gene3D" id="2.130.10.10">
    <property type="entry name" value="YVTN repeat-like/Quinoprotein amine dehydrogenase"/>
    <property type="match status" value="2"/>
</dbReference>